<comment type="caution">
    <text evidence="5">The sequence shown here is derived from an EMBL/GenBank/DDBJ whole genome shotgun (WGS) entry which is preliminary data.</text>
</comment>
<keyword evidence="2" id="KW-0255">Endonuclease</keyword>
<dbReference type="SUPFAM" id="SSF68906">
    <property type="entry name" value="SAP domain"/>
    <property type="match status" value="1"/>
</dbReference>
<keyword evidence="1 2" id="KW-0378">Hydrolase</keyword>
<dbReference type="GO" id="GO:0048257">
    <property type="term" value="F:3'-flap endonuclease activity"/>
    <property type="evidence" value="ECO:0007669"/>
    <property type="project" value="TreeGrafter"/>
</dbReference>
<dbReference type="CDD" id="cd20074">
    <property type="entry name" value="XPF_nuclease_Mus81"/>
    <property type="match status" value="1"/>
</dbReference>
<accession>A0AAD2JHL2</accession>
<dbReference type="Pfam" id="PF02037">
    <property type="entry name" value="SAP"/>
    <property type="match status" value="1"/>
</dbReference>
<keyword evidence="2" id="KW-0479">Metal-binding</keyword>
<dbReference type="PANTHER" id="PTHR13451:SF0">
    <property type="entry name" value="CROSSOVER JUNCTION ENDONUCLEASE MUS81"/>
    <property type="match status" value="1"/>
</dbReference>
<dbReference type="PANTHER" id="PTHR13451">
    <property type="entry name" value="CLASS II CROSSOVER JUNCTION ENDONUCLEASE MUS81"/>
    <property type="match status" value="1"/>
</dbReference>
<dbReference type="InterPro" id="IPR036388">
    <property type="entry name" value="WH-like_DNA-bd_sf"/>
</dbReference>
<dbReference type="InterPro" id="IPR003034">
    <property type="entry name" value="SAP_dom"/>
</dbReference>
<dbReference type="Gene3D" id="1.10.720.30">
    <property type="entry name" value="SAP domain"/>
    <property type="match status" value="1"/>
</dbReference>
<dbReference type="GO" id="GO:0006308">
    <property type="term" value="P:DNA catabolic process"/>
    <property type="evidence" value="ECO:0007669"/>
    <property type="project" value="UniProtKB-UniRule"/>
</dbReference>
<proteinExistence type="inferred from homology"/>
<feature type="domain" description="SAP" evidence="4">
    <location>
        <begin position="711"/>
        <end position="745"/>
    </location>
</feature>
<keyword evidence="2" id="KW-0460">Magnesium</keyword>
<evidence type="ECO:0000256" key="3">
    <source>
        <dbReference type="SAM" id="MobiDB-lite"/>
    </source>
</evidence>
<dbReference type="InterPro" id="IPR033309">
    <property type="entry name" value="Mus81"/>
</dbReference>
<dbReference type="Gene3D" id="3.40.50.10130">
    <property type="match status" value="1"/>
</dbReference>
<evidence type="ECO:0000259" key="4">
    <source>
        <dbReference type="PROSITE" id="PS50800"/>
    </source>
</evidence>
<evidence type="ECO:0000313" key="5">
    <source>
        <dbReference type="EMBL" id="CAJ1951908.1"/>
    </source>
</evidence>
<dbReference type="GO" id="GO:0000727">
    <property type="term" value="P:double-strand break repair via break-induced replication"/>
    <property type="evidence" value="ECO:0007669"/>
    <property type="project" value="UniProtKB-UniRule"/>
</dbReference>
<keyword evidence="2" id="KW-0540">Nuclease</keyword>
<dbReference type="AlphaFoldDB" id="A0AAD2JHL2"/>
<feature type="compositionally biased region" description="Polar residues" evidence="3">
    <location>
        <begin position="41"/>
        <end position="56"/>
    </location>
</feature>
<dbReference type="GO" id="GO:0000712">
    <property type="term" value="P:resolution of meiotic recombination intermediates"/>
    <property type="evidence" value="ECO:0007669"/>
    <property type="project" value="TreeGrafter"/>
</dbReference>
<keyword evidence="2" id="KW-0233">DNA recombination</keyword>
<dbReference type="GO" id="GO:0005634">
    <property type="term" value="C:nucleus"/>
    <property type="evidence" value="ECO:0007669"/>
    <property type="project" value="UniProtKB-SubCell"/>
</dbReference>
<dbReference type="InterPro" id="IPR006166">
    <property type="entry name" value="ERCC4_domain"/>
</dbReference>
<feature type="region of interest" description="Disordered" evidence="3">
    <location>
        <begin position="1"/>
        <end position="106"/>
    </location>
</feature>
<sequence>MSQVIDLCCSSSDEEDDDTAPQEEVDDQDDDSSDDEVEFVGSSTQVVASKPNNTFVSPDDTPEKNETTQQNSNPSSARRTLFGRNDTRNRNKTAYALDSDSSSDDDELLNYNVLNFRSKKTSAASSSSLKEKAKTSTFKPSPLIAARKENNAVLSPPSNPELKRTRLHSPITVQEPMKPAAAPVAKIVNPYSKQGRKKIPPRNELASLTSKSTASQYYPQMAQSSLYDDLRPRYLLTFWKFAQTLQDASYNLVKLDQYSKRVNALALSRFPFRSFEEYCIRFANTSDTSGIQDALRIGNINNFASLLKQCNNGNGRYFSISEACLVALLEHVESETTRNDTLKLRDMDEIVLVDFLQRKESWLLLSELIPMIDSRLNPVCPGRLTRFHDGDNGAAFYTEKSTRSTEYKQIEKLQTKPRGEDSSYIKLHRHKGRVCYELTKMGYETALWIRNRQFPEGKGHYRTSNLVQVDPRFDGISLAVDNREGGGPKKKLHYMCNKLDTLKIPYFVHPLSIGDYCFFAGDKLLPILIERKSIQDVAHSIYDKRWVNQKKRMYHGQYVFGHQNCRMAYIIEGRKESQQLSGGYVGQLQHNVSSEQFDKEIENLQSEGFDVLHTQSPDHSMVELSRWAAKVLQDYRSNKMKTEFTLEEFQREVKKIPKGVNFSKIARDWAESKPSLEEKVTDTVDLTVASNKESKQLKLAFEKPTKAHNEYTGWKVSELQQECVKFGLSKTGKKADLIDRLNGPRPPSVLLERKAKGCYVPSRYNTCATALLVALYLEQEKNGPDWKGMTKDELYALTEALDISKDPFSGVQTGQYKYDGWSSMSDLRGGEFPLVLLQRGHFRLTTGTDISGYPLAKALHKWCLEHGKCTCQTLGYHPSD</sequence>
<dbReference type="GO" id="GO:0046872">
    <property type="term" value="F:metal ion binding"/>
    <property type="evidence" value="ECO:0007669"/>
    <property type="project" value="UniProtKB-UniRule"/>
</dbReference>
<dbReference type="EC" id="3.1.22.-" evidence="2"/>
<dbReference type="SMART" id="SM00891">
    <property type="entry name" value="ERCC4"/>
    <property type="match status" value="1"/>
</dbReference>
<dbReference type="EMBL" id="CAKOGP040001792">
    <property type="protein sequence ID" value="CAJ1951908.1"/>
    <property type="molecule type" value="Genomic_DNA"/>
</dbReference>
<dbReference type="Proteomes" id="UP001295423">
    <property type="component" value="Unassembled WGS sequence"/>
</dbReference>
<gene>
    <name evidence="5" type="ORF">CYCCA115_LOCUS13298</name>
</gene>
<dbReference type="GO" id="GO:0031573">
    <property type="term" value="P:mitotic intra-S DNA damage checkpoint signaling"/>
    <property type="evidence" value="ECO:0007669"/>
    <property type="project" value="TreeGrafter"/>
</dbReference>
<keyword evidence="2" id="KW-0234">DNA repair</keyword>
<feature type="compositionally biased region" description="Acidic residues" evidence="3">
    <location>
        <begin position="12"/>
        <end position="38"/>
    </location>
</feature>
<evidence type="ECO:0000256" key="2">
    <source>
        <dbReference type="RuleBase" id="RU369042"/>
    </source>
</evidence>
<comment type="similarity">
    <text evidence="2">Belongs to the XPF family.</text>
</comment>
<name>A0AAD2JHL2_9STRA</name>
<dbReference type="InterPro" id="IPR011335">
    <property type="entry name" value="Restrct_endonuc-II-like"/>
</dbReference>
<dbReference type="Pfam" id="PF02732">
    <property type="entry name" value="ERCC4"/>
    <property type="match status" value="1"/>
</dbReference>
<protein>
    <recommendedName>
        <fullName evidence="2">Crossover junction endonuclease MUS81</fullName>
        <ecNumber evidence="2">3.1.22.-</ecNumber>
    </recommendedName>
</protein>
<comment type="cofactor">
    <cofactor evidence="2">
        <name>Mg(2+)</name>
        <dbReference type="ChEBI" id="CHEBI:18420"/>
    </cofactor>
</comment>
<keyword evidence="2" id="KW-0539">Nucleus</keyword>
<dbReference type="GO" id="GO:0003677">
    <property type="term" value="F:DNA binding"/>
    <property type="evidence" value="ECO:0007669"/>
    <property type="project" value="UniProtKB-UniRule"/>
</dbReference>
<comment type="subunit">
    <text evidence="2">Interacts with EME1.</text>
</comment>
<dbReference type="SUPFAM" id="SSF52980">
    <property type="entry name" value="Restriction endonuclease-like"/>
    <property type="match status" value="1"/>
</dbReference>
<keyword evidence="2" id="KW-0227">DNA damage</keyword>
<comment type="function">
    <text evidence="2">Interacts with EME1 to form a DNA structure-specific endonuclease with substrate preference for branched DNA structures with a 5'-end at the branch nick. Typical substrates include 3'-flap structures, D-loops, replication forks and nicked Holliday junctions. May be required in mitosis for the processing of stalled or collapsed replication fork intermediates. May be required in meiosis for the repair of meiosis-specific double strand breaks subsequent to single-end invasion (SEI).</text>
</comment>
<comment type="subcellular location">
    <subcellularLocation>
        <location evidence="2">Nucleus</location>
    </subcellularLocation>
</comment>
<evidence type="ECO:0000256" key="1">
    <source>
        <dbReference type="ARBA" id="ARBA00022801"/>
    </source>
</evidence>
<organism evidence="5 6">
    <name type="scientific">Cylindrotheca closterium</name>
    <dbReference type="NCBI Taxonomy" id="2856"/>
    <lineage>
        <taxon>Eukaryota</taxon>
        <taxon>Sar</taxon>
        <taxon>Stramenopiles</taxon>
        <taxon>Ochrophyta</taxon>
        <taxon>Bacillariophyta</taxon>
        <taxon>Bacillariophyceae</taxon>
        <taxon>Bacillariophycidae</taxon>
        <taxon>Bacillariales</taxon>
        <taxon>Bacillariaceae</taxon>
        <taxon>Cylindrotheca</taxon>
    </lineage>
</organism>
<dbReference type="PROSITE" id="PS50800">
    <property type="entry name" value="SAP"/>
    <property type="match status" value="1"/>
</dbReference>
<dbReference type="SMART" id="SM00513">
    <property type="entry name" value="SAP"/>
    <property type="match status" value="1"/>
</dbReference>
<keyword evidence="6" id="KW-1185">Reference proteome</keyword>
<feature type="compositionally biased region" description="Polar residues" evidence="3">
    <location>
        <begin position="67"/>
        <end position="78"/>
    </location>
</feature>
<dbReference type="InterPro" id="IPR036361">
    <property type="entry name" value="SAP_dom_sf"/>
</dbReference>
<dbReference type="GO" id="GO:0008821">
    <property type="term" value="F:crossover junction DNA endonuclease activity"/>
    <property type="evidence" value="ECO:0007669"/>
    <property type="project" value="UniProtKB-UniRule"/>
</dbReference>
<evidence type="ECO:0000313" key="6">
    <source>
        <dbReference type="Proteomes" id="UP001295423"/>
    </source>
</evidence>
<reference evidence="5" key="1">
    <citation type="submission" date="2023-08" db="EMBL/GenBank/DDBJ databases">
        <authorList>
            <person name="Audoor S."/>
            <person name="Bilcke G."/>
        </authorList>
    </citation>
    <scope>NUCLEOTIDE SEQUENCE</scope>
</reference>
<dbReference type="GO" id="GO:0048476">
    <property type="term" value="C:Holliday junction resolvase complex"/>
    <property type="evidence" value="ECO:0007669"/>
    <property type="project" value="UniProtKB-UniRule"/>
</dbReference>
<dbReference type="Gene3D" id="1.10.10.10">
    <property type="entry name" value="Winged helix-like DNA-binding domain superfamily/Winged helix DNA-binding domain"/>
    <property type="match status" value="1"/>
</dbReference>
<dbReference type="InterPro" id="IPR047416">
    <property type="entry name" value="XPF_nuclease_Mus81"/>
</dbReference>